<reference evidence="3" key="1">
    <citation type="submission" date="2016-10" db="EMBL/GenBank/DDBJ databases">
        <authorList>
            <person name="Varghese N."/>
            <person name="Submissions S."/>
        </authorList>
    </citation>
    <scope>NUCLEOTIDE SEQUENCE [LARGE SCALE GENOMIC DNA]</scope>
    <source>
        <strain evidence="3">ATCC 25963</strain>
    </source>
</reference>
<dbReference type="EMBL" id="FOMX01000010">
    <property type="protein sequence ID" value="SFE22228.1"/>
    <property type="molecule type" value="Genomic_DNA"/>
</dbReference>
<dbReference type="AlphaFoldDB" id="A0A1I1YTB2"/>
<protein>
    <submittedName>
        <fullName evidence="2">Uncharacterized protein</fullName>
    </submittedName>
</protein>
<name>A0A1I1YTB2_9BACT</name>
<evidence type="ECO:0000313" key="2">
    <source>
        <dbReference type="EMBL" id="SFE22228.1"/>
    </source>
</evidence>
<proteinExistence type="predicted"/>
<keyword evidence="3" id="KW-1185">Reference proteome</keyword>
<gene>
    <name evidence="2" type="ORF">SAMN02745121_03497</name>
</gene>
<organism evidence="2 3">
    <name type="scientific">Nannocystis exedens</name>
    <dbReference type="NCBI Taxonomy" id="54"/>
    <lineage>
        <taxon>Bacteria</taxon>
        <taxon>Pseudomonadati</taxon>
        <taxon>Myxococcota</taxon>
        <taxon>Polyangia</taxon>
        <taxon>Nannocystales</taxon>
        <taxon>Nannocystaceae</taxon>
        <taxon>Nannocystis</taxon>
    </lineage>
</organism>
<feature type="region of interest" description="Disordered" evidence="1">
    <location>
        <begin position="14"/>
        <end position="96"/>
    </location>
</feature>
<feature type="compositionally biased region" description="Low complexity" evidence="1">
    <location>
        <begin position="27"/>
        <end position="66"/>
    </location>
</feature>
<evidence type="ECO:0000256" key="1">
    <source>
        <dbReference type="SAM" id="MobiDB-lite"/>
    </source>
</evidence>
<dbReference type="RefSeq" id="WP_096328332.1">
    <property type="nucleotide sequence ID" value="NZ_FOMX01000010.1"/>
</dbReference>
<dbReference type="Proteomes" id="UP000199400">
    <property type="component" value="Unassembled WGS sequence"/>
</dbReference>
<sequence>MQARSLLLVVLAACGPRPPDDGATVGDPSSGSTTTTDPAPTTGSSTTTTGPAPTTGTTDDSGDAASVDPTIGKLDLPPSPDEPPPPPACDPLPDVPPEAHCEILQHDRGWKFFYACLEGADPDACPDATAAAVVDLLDDCSLCESVGGDAMCGPDPRRQDACCYWSFDLVSICPP</sequence>
<feature type="compositionally biased region" description="Pro residues" evidence="1">
    <location>
        <begin position="77"/>
        <end position="96"/>
    </location>
</feature>
<evidence type="ECO:0000313" key="3">
    <source>
        <dbReference type="Proteomes" id="UP000199400"/>
    </source>
</evidence>
<accession>A0A1I1YTB2</accession>